<proteinExistence type="inferred from homology"/>
<dbReference type="InterPro" id="IPR011990">
    <property type="entry name" value="TPR-like_helical_dom_sf"/>
</dbReference>
<dbReference type="InterPro" id="IPR012944">
    <property type="entry name" value="SusD_RagB_dom"/>
</dbReference>
<feature type="chain" id="PRO_5016743260" description="RagB/SusD family nutrient uptake outer membrane protein" evidence="6">
    <location>
        <begin position="18"/>
        <end position="464"/>
    </location>
</feature>
<feature type="domain" description="RagB/SusD" evidence="7">
    <location>
        <begin position="336"/>
        <end position="431"/>
    </location>
</feature>
<dbReference type="Gene3D" id="1.25.40.390">
    <property type="match status" value="1"/>
</dbReference>
<dbReference type="PROSITE" id="PS51257">
    <property type="entry name" value="PROKAR_LIPOPROTEIN"/>
    <property type="match status" value="1"/>
</dbReference>
<dbReference type="RefSeq" id="WP_113618318.1">
    <property type="nucleotide sequence ID" value="NZ_QFFJ01000002.1"/>
</dbReference>
<comment type="subcellular location">
    <subcellularLocation>
        <location evidence="1">Cell outer membrane</location>
    </subcellularLocation>
</comment>
<evidence type="ECO:0000259" key="7">
    <source>
        <dbReference type="Pfam" id="PF07980"/>
    </source>
</evidence>
<keyword evidence="3 6" id="KW-0732">Signal</keyword>
<keyword evidence="10" id="KW-1185">Reference proteome</keyword>
<accession>A0A365XT88</accession>
<evidence type="ECO:0000256" key="4">
    <source>
        <dbReference type="ARBA" id="ARBA00023136"/>
    </source>
</evidence>
<dbReference type="OrthoDB" id="1035036at2"/>
<evidence type="ECO:0000256" key="2">
    <source>
        <dbReference type="ARBA" id="ARBA00006275"/>
    </source>
</evidence>
<evidence type="ECO:0000313" key="9">
    <source>
        <dbReference type="EMBL" id="RBL89569.1"/>
    </source>
</evidence>
<keyword evidence="5" id="KW-0998">Cell outer membrane</keyword>
<evidence type="ECO:0000259" key="8">
    <source>
        <dbReference type="Pfam" id="PF14322"/>
    </source>
</evidence>
<dbReference type="Pfam" id="PF07980">
    <property type="entry name" value="SusD_RagB"/>
    <property type="match status" value="1"/>
</dbReference>
<protein>
    <recommendedName>
        <fullName evidence="11">RagB/SusD family nutrient uptake outer membrane protein</fullName>
    </recommendedName>
</protein>
<comment type="caution">
    <text evidence="9">The sequence shown here is derived from an EMBL/GenBank/DDBJ whole genome shotgun (WGS) entry which is preliminary data.</text>
</comment>
<evidence type="ECO:0000256" key="3">
    <source>
        <dbReference type="ARBA" id="ARBA00022729"/>
    </source>
</evidence>
<evidence type="ECO:0000256" key="1">
    <source>
        <dbReference type="ARBA" id="ARBA00004442"/>
    </source>
</evidence>
<dbReference type="SUPFAM" id="SSF48452">
    <property type="entry name" value="TPR-like"/>
    <property type="match status" value="1"/>
</dbReference>
<dbReference type="EMBL" id="QFFJ01000002">
    <property type="protein sequence ID" value="RBL89569.1"/>
    <property type="molecule type" value="Genomic_DNA"/>
</dbReference>
<reference evidence="9 10" key="1">
    <citation type="submission" date="2018-05" db="EMBL/GenBank/DDBJ databases">
        <title>Chitinophaga sp. K3CV102501T nov., isolated from isolated from a monsoon evergreen broad-leaved forest soil.</title>
        <authorList>
            <person name="Lv Y."/>
        </authorList>
    </citation>
    <scope>NUCLEOTIDE SEQUENCE [LARGE SCALE GENOMIC DNA]</scope>
    <source>
        <strain evidence="9 10">GDMCC 1.1325</strain>
    </source>
</reference>
<feature type="signal peptide" evidence="6">
    <location>
        <begin position="1"/>
        <end position="17"/>
    </location>
</feature>
<feature type="domain" description="SusD-like N-terminal" evidence="8">
    <location>
        <begin position="45"/>
        <end position="217"/>
    </location>
</feature>
<comment type="similarity">
    <text evidence="2">Belongs to the SusD family.</text>
</comment>
<sequence>MKKTVLLFIIIAFSACTKVLDQVPEYTIAEDNFWLTANDAESAAVGIYPAVQSLSMQFPVAFDAASDAATALLINYSPFSQHGIPVDNAIVASYWQNNYTGIGRANDLLKHVPDMKDSLFTGNRKQEILGEARFLRAYFYFNLIKAYGPVPLVTTPYTSFNADFTIERTPVDVIFRQIIADLTIAETSLPVSYPTAADTRGRATQGGAKALLAKAYLSLQRYDSAAAKALDVINSPVYTLVSGSSAYNNMFTVSGKNSTEAIFEIQYVSSSAQANGLFSLYIPVNGIPAGVQPGSYQIAPTDKIVKAYEPGDIRRNATLGLNTATPALNYVSKYIRLTNGTEPDIIALRLADIILVRAEALDKLGKHAEAVDMLNTIRRRAFGLPTTTSSSYDFPQAGETDSDLTLAIENERFKELAFEGHRFYDLVRTGRANAVLGINADQALWPIPLRELGRNPRLVQNHGY</sequence>
<name>A0A365XT88_9BACT</name>
<dbReference type="CDD" id="cd08977">
    <property type="entry name" value="SusD"/>
    <property type="match status" value="1"/>
</dbReference>
<dbReference type="Pfam" id="PF14322">
    <property type="entry name" value="SusD-like_3"/>
    <property type="match status" value="1"/>
</dbReference>
<dbReference type="InterPro" id="IPR033985">
    <property type="entry name" value="SusD-like_N"/>
</dbReference>
<organism evidence="9 10">
    <name type="scientific">Chitinophaga flava</name>
    <dbReference type="NCBI Taxonomy" id="2259036"/>
    <lineage>
        <taxon>Bacteria</taxon>
        <taxon>Pseudomonadati</taxon>
        <taxon>Bacteroidota</taxon>
        <taxon>Chitinophagia</taxon>
        <taxon>Chitinophagales</taxon>
        <taxon>Chitinophagaceae</taxon>
        <taxon>Chitinophaga</taxon>
    </lineage>
</organism>
<dbReference type="Proteomes" id="UP000253410">
    <property type="component" value="Unassembled WGS sequence"/>
</dbReference>
<dbReference type="GO" id="GO:0009279">
    <property type="term" value="C:cell outer membrane"/>
    <property type="evidence" value="ECO:0007669"/>
    <property type="project" value="UniProtKB-SubCell"/>
</dbReference>
<evidence type="ECO:0008006" key="11">
    <source>
        <dbReference type="Google" id="ProtNLM"/>
    </source>
</evidence>
<dbReference type="AlphaFoldDB" id="A0A365XT88"/>
<evidence type="ECO:0000256" key="6">
    <source>
        <dbReference type="SAM" id="SignalP"/>
    </source>
</evidence>
<gene>
    <name evidence="9" type="ORF">DF182_23970</name>
</gene>
<keyword evidence="4" id="KW-0472">Membrane</keyword>
<evidence type="ECO:0000256" key="5">
    <source>
        <dbReference type="ARBA" id="ARBA00023237"/>
    </source>
</evidence>
<evidence type="ECO:0000313" key="10">
    <source>
        <dbReference type="Proteomes" id="UP000253410"/>
    </source>
</evidence>